<sequence>LKASLDEFSLISSLLANQAKSNIFTSRLSSTTNQQLINLFGYTVGSFPIRYL</sequence>
<name>A0AAD9X527_9ROSI</name>
<feature type="non-terminal residue" evidence="1">
    <location>
        <position position="1"/>
    </location>
</feature>
<comment type="caution">
    <text evidence="1">The sequence shown here is derived from an EMBL/GenBank/DDBJ whole genome shotgun (WGS) entry which is preliminary data.</text>
</comment>
<accession>A0AAD9X527</accession>
<reference evidence="1" key="1">
    <citation type="journal article" date="2023" name="Plant J.">
        <title>Genome sequences and population genomics provide insights into the demographic history, inbreeding, and mutation load of two 'living fossil' tree species of Dipteronia.</title>
        <authorList>
            <person name="Feng Y."/>
            <person name="Comes H.P."/>
            <person name="Chen J."/>
            <person name="Zhu S."/>
            <person name="Lu R."/>
            <person name="Zhang X."/>
            <person name="Li P."/>
            <person name="Qiu J."/>
            <person name="Olsen K.M."/>
            <person name="Qiu Y."/>
        </authorList>
    </citation>
    <scope>NUCLEOTIDE SEQUENCE</scope>
    <source>
        <strain evidence="1">KIB01</strain>
    </source>
</reference>
<dbReference type="EMBL" id="JANJYI010000004">
    <property type="protein sequence ID" value="KAK2652919.1"/>
    <property type="molecule type" value="Genomic_DNA"/>
</dbReference>
<feature type="non-terminal residue" evidence="1">
    <location>
        <position position="52"/>
    </location>
</feature>
<evidence type="ECO:0000313" key="1">
    <source>
        <dbReference type="EMBL" id="KAK2652919.1"/>
    </source>
</evidence>
<keyword evidence="2" id="KW-1185">Reference proteome</keyword>
<organism evidence="1 2">
    <name type="scientific">Dipteronia dyeriana</name>
    <dbReference type="NCBI Taxonomy" id="168575"/>
    <lineage>
        <taxon>Eukaryota</taxon>
        <taxon>Viridiplantae</taxon>
        <taxon>Streptophyta</taxon>
        <taxon>Embryophyta</taxon>
        <taxon>Tracheophyta</taxon>
        <taxon>Spermatophyta</taxon>
        <taxon>Magnoliopsida</taxon>
        <taxon>eudicotyledons</taxon>
        <taxon>Gunneridae</taxon>
        <taxon>Pentapetalae</taxon>
        <taxon>rosids</taxon>
        <taxon>malvids</taxon>
        <taxon>Sapindales</taxon>
        <taxon>Sapindaceae</taxon>
        <taxon>Hippocastanoideae</taxon>
        <taxon>Acereae</taxon>
        <taxon>Dipteronia</taxon>
    </lineage>
</organism>
<dbReference type="Proteomes" id="UP001280121">
    <property type="component" value="Unassembled WGS sequence"/>
</dbReference>
<gene>
    <name evidence="1" type="ORF">Ddye_012775</name>
</gene>
<proteinExistence type="predicted"/>
<protein>
    <submittedName>
        <fullName evidence="1">Uncharacterized protein</fullName>
    </submittedName>
</protein>
<evidence type="ECO:0000313" key="2">
    <source>
        <dbReference type="Proteomes" id="UP001280121"/>
    </source>
</evidence>
<dbReference type="AlphaFoldDB" id="A0AAD9X527"/>